<dbReference type="AlphaFoldDB" id="A0A9R1UU40"/>
<comment type="caution">
    <text evidence="1">The sequence shown here is derived from an EMBL/GenBank/DDBJ whole genome shotgun (WGS) entry which is preliminary data.</text>
</comment>
<sequence>MFIKKNIETWGLFESWKIKLIIQWKLISSHVHVQINYNYSITIKSIYLTLVTVSFEIKGVQSANSSSIRCQQQPNKMNTGFSSVLEEIS</sequence>
<accession>A0A9R1UU40</accession>
<evidence type="ECO:0000313" key="1">
    <source>
        <dbReference type="EMBL" id="KAJ0192938.1"/>
    </source>
</evidence>
<gene>
    <name evidence="1" type="ORF">LSAT_V11C800438030</name>
</gene>
<keyword evidence="2" id="KW-1185">Reference proteome</keyword>
<protein>
    <submittedName>
        <fullName evidence="1">Uncharacterized protein</fullName>
    </submittedName>
</protein>
<dbReference type="EMBL" id="NBSK02000008">
    <property type="protein sequence ID" value="KAJ0192938.1"/>
    <property type="molecule type" value="Genomic_DNA"/>
</dbReference>
<name>A0A9R1UU40_LACSA</name>
<dbReference type="Proteomes" id="UP000235145">
    <property type="component" value="Unassembled WGS sequence"/>
</dbReference>
<evidence type="ECO:0000313" key="2">
    <source>
        <dbReference type="Proteomes" id="UP000235145"/>
    </source>
</evidence>
<reference evidence="1 2" key="1">
    <citation type="journal article" date="2017" name="Nat. Commun.">
        <title>Genome assembly with in vitro proximity ligation data and whole-genome triplication in lettuce.</title>
        <authorList>
            <person name="Reyes-Chin-Wo S."/>
            <person name="Wang Z."/>
            <person name="Yang X."/>
            <person name="Kozik A."/>
            <person name="Arikit S."/>
            <person name="Song C."/>
            <person name="Xia L."/>
            <person name="Froenicke L."/>
            <person name="Lavelle D.O."/>
            <person name="Truco M.J."/>
            <person name="Xia R."/>
            <person name="Zhu S."/>
            <person name="Xu C."/>
            <person name="Xu H."/>
            <person name="Xu X."/>
            <person name="Cox K."/>
            <person name="Korf I."/>
            <person name="Meyers B.C."/>
            <person name="Michelmore R.W."/>
        </authorList>
    </citation>
    <scope>NUCLEOTIDE SEQUENCE [LARGE SCALE GENOMIC DNA]</scope>
    <source>
        <strain evidence="2">cv. Salinas</strain>
        <tissue evidence="1">Seedlings</tissue>
    </source>
</reference>
<proteinExistence type="predicted"/>
<organism evidence="1 2">
    <name type="scientific">Lactuca sativa</name>
    <name type="common">Garden lettuce</name>
    <dbReference type="NCBI Taxonomy" id="4236"/>
    <lineage>
        <taxon>Eukaryota</taxon>
        <taxon>Viridiplantae</taxon>
        <taxon>Streptophyta</taxon>
        <taxon>Embryophyta</taxon>
        <taxon>Tracheophyta</taxon>
        <taxon>Spermatophyta</taxon>
        <taxon>Magnoliopsida</taxon>
        <taxon>eudicotyledons</taxon>
        <taxon>Gunneridae</taxon>
        <taxon>Pentapetalae</taxon>
        <taxon>asterids</taxon>
        <taxon>campanulids</taxon>
        <taxon>Asterales</taxon>
        <taxon>Asteraceae</taxon>
        <taxon>Cichorioideae</taxon>
        <taxon>Cichorieae</taxon>
        <taxon>Lactucinae</taxon>
        <taxon>Lactuca</taxon>
    </lineage>
</organism>